<dbReference type="AlphaFoldDB" id="A0AAW7B170"/>
<dbReference type="Proteomes" id="UP001171122">
    <property type="component" value="Unassembled WGS sequence"/>
</dbReference>
<name>A0AAW7B170_9HYPH</name>
<organism evidence="2 3">
    <name type="scientific">Brucella inopinata</name>
    <dbReference type="NCBI Taxonomy" id="1218315"/>
    <lineage>
        <taxon>Bacteria</taxon>
        <taxon>Pseudomonadati</taxon>
        <taxon>Pseudomonadota</taxon>
        <taxon>Alphaproteobacteria</taxon>
        <taxon>Hyphomicrobiales</taxon>
        <taxon>Brucellaceae</taxon>
        <taxon>Brucella/Ochrobactrum group</taxon>
        <taxon>Brucella</taxon>
    </lineage>
</organism>
<evidence type="ECO:0000256" key="1">
    <source>
        <dbReference type="SAM" id="SignalP"/>
    </source>
</evidence>
<feature type="chain" id="PRO_5043778843" evidence="1">
    <location>
        <begin position="20"/>
        <end position="106"/>
    </location>
</feature>
<dbReference type="RefSeq" id="WP_285520435.1">
    <property type="nucleotide sequence ID" value="NZ_JARQXC010000009.1"/>
</dbReference>
<accession>A0AAW7B170</accession>
<reference evidence="2" key="1">
    <citation type="journal article" date="2023" name="Front. Microbiol.">
        <title>Isolation of Brucella inopinata from a White's tree frog (Litoria caerulea): pose exotic frogs a potential risk to human health?</title>
        <authorList>
            <person name="Scholz H.C."/>
            <person name="Heckers K.O."/>
            <person name="Appelt S."/>
            <person name="Geier-Doemling D."/>
            <person name="Schlegel P."/>
            <person name="Wattam A.R."/>
        </authorList>
    </citation>
    <scope>NUCLEOTIDE SEQUENCE</scope>
    <source>
        <strain evidence="2">FO700662</strain>
    </source>
</reference>
<evidence type="ECO:0000313" key="2">
    <source>
        <dbReference type="EMBL" id="MDL2332860.1"/>
    </source>
</evidence>
<keyword evidence="1" id="KW-0732">Signal</keyword>
<gene>
    <name evidence="2" type="ORF">P8A28_07900</name>
</gene>
<feature type="signal peptide" evidence="1">
    <location>
        <begin position="1"/>
        <end position="19"/>
    </location>
</feature>
<comment type="caution">
    <text evidence="2">The sequence shown here is derived from an EMBL/GenBank/DDBJ whole genome shotgun (WGS) entry which is preliminary data.</text>
</comment>
<protein>
    <submittedName>
        <fullName evidence="2">Signal recognition particle</fullName>
    </submittedName>
</protein>
<sequence length="106" mass="10922">MRLVLAGIALLASGVVAHADDLSTMQLASGLGSVLAAEEACGLSFDQGAIEKFITAKVPADNLNFAGTLNMMVSGAKLELDGMSPSQKTANCTQVKRVAKSYGFTN</sequence>
<dbReference type="EMBL" id="JARQXC010000009">
    <property type="protein sequence ID" value="MDL2332860.1"/>
    <property type="molecule type" value="Genomic_DNA"/>
</dbReference>
<evidence type="ECO:0000313" key="3">
    <source>
        <dbReference type="Proteomes" id="UP001171122"/>
    </source>
</evidence>
<proteinExistence type="predicted"/>
<keyword evidence="3" id="KW-1185">Reference proteome</keyword>